<proteinExistence type="inferred from homology"/>
<dbReference type="InterPro" id="IPR007627">
    <property type="entry name" value="RNA_pol_sigma70_r2"/>
</dbReference>
<feature type="domain" description="RNA polymerase sigma-70 region 2" evidence="5">
    <location>
        <begin position="24"/>
        <end position="88"/>
    </location>
</feature>
<dbReference type="RefSeq" id="WP_128767564.1">
    <property type="nucleotide sequence ID" value="NZ_RXOC01000001.1"/>
</dbReference>
<dbReference type="AlphaFoldDB" id="A0A4Q0MH93"/>
<reference evidence="8 9" key="1">
    <citation type="submission" date="2018-12" db="EMBL/GenBank/DDBJ databases">
        <title>The Draft Genome Sequence of the Soil Bacterium Pedobacter tournemirensis R1.</title>
        <authorList>
            <person name="He J."/>
        </authorList>
    </citation>
    <scope>NUCLEOTIDE SEQUENCE [LARGE SCALE GENOMIC DNA]</scope>
    <source>
        <strain evidence="8 9">R1</strain>
    </source>
</reference>
<dbReference type="NCBIfam" id="TIGR02937">
    <property type="entry name" value="sigma70-ECF"/>
    <property type="match status" value="1"/>
</dbReference>
<dbReference type="OrthoDB" id="1100095at2"/>
<protein>
    <submittedName>
        <fullName evidence="8">RNA polymerase sigma-70 factor</fullName>
    </submittedName>
</protein>
<dbReference type="Gene3D" id="1.10.10.10">
    <property type="entry name" value="Winged helix-like DNA-binding domain superfamily/Winged helix DNA-binding domain"/>
    <property type="match status" value="1"/>
</dbReference>
<evidence type="ECO:0000313" key="10">
    <source>
        <dbReference type="Proteomes" id="UP000322918"/>
    </source>
</evidence>
<keyword evidence="10" id="KW-1185">Reference proteome</keyword>
<dbReference type="GO" id="GO:0016987">
    <property type="term" value="F:sigma factor activity"/>
    <property type="evidence" value="ECO:0007669"/>
    <property type="project" value="UniProtKB-KW"/>
</dbReference>
<comment type="caution">
    <text evidence="8">The sequence shown here is derived from an EMBL/GenBank/DDBJ whole genome shotgun (WGS) entry which is preliminary data.</text>
</comment>
<dbReference type="NCBIfam" id="TIGR02985">
    <property type="entry name" value="Sig70_bacteroi1"/>
    <property type="match status" value="1"/>
</dbReference>
<reference evidence="7 10" key="2">
    <citation type="submission" date="2019-09" db="EMBL/GenBank/DDBJ databases">
        <title>Pararcticibacter amylolyticus gen. nov., sp. nov., isolated from a rottenly hemp rope, and reclassification of Pedobacter tournemirensis as Pararcticibacter tournemirensis comb. nov.</title>
        <authorList>
            <person name="Cai Y."/>
        </authorList>
    </citation>
    <scope>NUCLEOTIDE SEQUENCE [LARGE SCALE GENOMIC DNA]</scope>
    <source>
        <strain evidence="7 10">TF5-37.2-LB10</strain>
    </source>
</reference>
<evidence type="ECO:0000313" key="9">
    <source>
        <dbReference type="Proteomes" id="UP000290848"/>
    </source>
</evidence>
<dbReference type="InterPro" id="IPR013249">
    <property type="entry name" value="RNA_pol_sigma70_r4_t2"/>
</dbReference>
<dbReference type="InterPro" id="IPR014284">
    <property type="entry name" value="RNA_pol_sigma-70_dom"/>
</dbReference>
<dbReference type="Gene3D" id="1.10.1740.10">
    <property type="match status" value="1"/>
</dbReference>
<dbReference type="InterPro" id="IPR013325">
    <property type="entry name" value="RNA_pol_sigma_r2"/>
</dbReference>
<dbReference type="EMBL" id="RXOC01000001">
    <property type="protein sequence ID" value="RXF72379.1"/>
    <property type="molecule type" value="Genomic_DNA"/>
</dbReference>
<dbReference type="Proteomes" id="UP000322918">
    <property type="component" value="Unassembled WGS sequence"/>
</dbReference>
<evidence type="ECO:0000259" key="6">
    <source>
        <dbReference type="Pfam" id="PF08281"/>
    </source>
</evidence>
<accession>A0A4Q0MH93</accession>
<dbReference type="Pfam" id="PF04542">
    <property type="entry name" value="Sigma70_r2"/>
    <property type="match status" value="1"/>
</dbReference>
<evidence type="ECO:0000256" key="2">
    <source>
        <dbReference type="ARBA" id="ARBA00023015"/>
    </source>
</evidence>
<feature type="domain" description="RNA polymerase sigma factor 70 region 4 type 2" evidence="6">
    <location>
        <begin position="123"/>
        <end position="174"/>
    </location>
</feature>
<dbReference type="GO" id="GO:0006352">
    <property type="term" value="P:DNA-templated transcription initiation"/>
    <property type="evidence" value="ECO:0007669"/>
    <property type="project" value="InterPro"/>
</dbReference>
<keyword evidence="2" id="KW-0805">Transcription regulation</keyword>
<dbReference type="PANTHER" id="PTHR43133">
    <property type="entry name" value="RNA POLYMERASE ECF-TYPE SIGMA FACTO"/>
    <property type="match status" value="1"/>
</dbReference>
<keyword evidence="3" id="KW-0731">Sigma factor</keyword>
<evidence type="ECO:0000313" key="7">
    <source>
        <dbReference type="EMBL" id="KAA8476394.1"/>
    </source>
</evidence>
<dbReference type="EMBL" id="VWNE01000043">
    <property type="protein sequence ID" value="KAA8476394.1"/>
    <property type="molecule type" value="Genomic_DNA"/>
</dbReference>
<dbReference type="PANTHER" id="PTHR43133:SF46">
    <property type="entry name" value="RNA POLYMERASE SIGMA-70 FACTOR ECF SUBFAMILY"/>
    <property type="match status" value="1"/>
</dbReference>
<evidence type="ECO:0000256" key="3">
    <source>
        <dbReference type="ARBA" id="ARBA00023082"/>
    </source>
</evidence>
<gene>
    <name evidence="8" type="ORF">EKH83_01220</name>
    <name evidence="7" type="ORF">F1649_19970</name>
</gene>
<evidence type="ECO:0000256" key="4">
    <source>
        <dbReference type="ARBA" id="ARBA00023163"/>
    </source>
</evidence>
<organism evidence="8 9">
    <name type="scientific">Arcticibacter tournemirensis</name>
    <dbReference type="NCBI Taxonomy" id="699437"/>
    <lineage>
        <taxon>Bacteria</taxon>
        <taxon>Pseudomonadati</taxon>
        <taxon>Bacteroidota</taxon>
        <taxon>Sphingobacteriia</taxon>
        <taxon>Sphingobacteriales</taxon>
        <taxon>Sphingobacteriaceae</taxon>
        <taxon>Arcticibacter</taxon>
    </lineage>
</organism>
<dbReference type="InterPro" id="IPR039425">
    <property type="entry name" value="RNA_pol_sigma-70-like"/>
</dbReference>
<name>A0A4Q0MH93_9SPHI</name>
<dbReference type="InterPro" id="IPR036388">
    <property type="entry name" value="WH-like_DNA-bd_sf"/>
</dbReference>
<keyword evidence="4" id="KW-0804">Transcription</keyword>
<dbReference type="InterPro" id="IPR014327">
    <property type="entry name" value="RNA_pol_sigma70_bacteroid"/>
</dbReference>
<evidence type="ECO:0000313" key="8">
    <source>
        <dbReference type="EMBL" id="RXF72379.1"/>
    </source>
</evidence>
<dbReference type="SUPFAM" id="SSF88946">
    <property type="entry name" value="Sigma2 domain of RNA polymerase sigma factors"/>
    <property type="match status" value="1"/>
</dbReference>
<sequence length="190" mass="22652">MTSANKTSVSQYDLRDAKAFERVFRMYYPELTLFANRFLNDLDLSQEIVSDTFTYLWEKRESLEPMDSLKSYLYKMVQNRCLNYLKHKKVENEYISYLQRSGFMQSATESFIHLYNEKDLRADINKAIDALPEKCKAVFKLSRFSHLKNREIADTLNISQKTVERQITIALEKLRHSLRYHLLLLLLFLQ</sequence>
<evidence type="ECO:0000256" key="1">
    <source>
        <dbReference type="ARBA" id="ARBA00010641"/>
    </source>
</evidence>
<comment type="similarity">
    <text evidence="1">Belongs to the sigma-70 factor family. ECF subfamily.</text>
</comment>
<dbReference type="Proteomes" id="UP000290848">
    <property type="component" value="Unassembled WGS sequence"/>
</dbReference>
<dbReference type="InterPro" id="IPR013324">
    <property type="entry name" value="RNA_pol_sigma_r3/r4-like"/>
</dbReference>
<dbReference type="Pfam" id="PF08281">
    <property type="entry name" value="Sigma70_r4_2"/>
    <property type="match status" value="1"/>
</dbReference>
<dbReference type="SUPFAM" id="SSF88659">
    <property type="entry name" value="Sigma3 and sigma4 domains of RNA polymerase sigma factors"/>
    <property type="match status" value="1"/>
</dbReference>
<evidence type="ECO:0000259" key="5">
    <source>
        <dbReference type="Pfam" id="PF04542"/>
    </source>
</evidence>
<dbReference type="GO" id="GO:0003677">
    <property type="term" value="F:DNA binding"/>
    <property type="evidence" value="ECO:0007669"/>
    <property type="project" value="InterPro"/>
</dbReference>